<dbReference type="AlphaFoldDB" id="A0A2G2X8X6"/>
<dbReference type="Pfam" id="PF03478">
    <property type="entry name" value="Beta-prop_KIB1-4"/>
    <property type="match status" value="1"/>
</dbReference>
<dbReference type="PANTHER" id="PTHR44259:SF108">
    <property type="entry name" value="F-BOX PROTEIN SKIP23-LIKE"/>
    <property type="match status" value="1"/>
</dbReference>
<reference evidence="2 3" key="1">
    <citation type="journal article" date="2017" name="Genome Biol.">
        <title>New reference genome sequences of hot pepper reveal the massive evolution of plant disease-resistance genes by retroduplication.</title>
        <authorList>
            <person name="Kim S."/>
            <person name="Park J."/>
            <person name="Yeom S.I."/>
            <person name="Kim Y.M."/>
            <person name="Seo E."/>
            <person name="Kim K.T."/>
            <person name="Kim M.S."/>
            <person name="Lee J.M."/>
            <person name="Cheong K."/>
            <person name="Shin H.S."/>
            <person name="Kim S.B."/>
            <person name="Han K."/>
            <person name="Lee J."/>
            <person name="Park M."/>
            <person name="Lee H.A."/>
            <person name="Lee H.Y."/>
            <person name="Lee Y."/>
            <person name="Oh S."/>
            <person name="Lee J.H."/>
            <person name="Choi E."/>
            <person name="Choi E."/>
            <person name="Lee S.E."/>
            <person name="Jeon J."/>
            <person name="Kim H."/>
            <person name="Choi G."/>
            <person name="Song H."/>
            <person name="Lee J."/>
            <person name="Lee S.C."/>
            <person name="Kwon J.K."/>
            <person name="Lee H.Y."/>
            <person name="Koo N."/>
            <person name="Hong Y."/>
            <person name="Kim R.W."/>
            <person name="Kang W.H."/>
            <person name="Huh J.H."/>
            <person name="Kang B.C."/>
            <person name="Yang T.J."/>
            <person name="Lee Y.H."/>
            <person name="Bennetzen J.L."/>
            <person name="Choi D."/>
        </authorList>
    </citation>
    <scope>NUCLEOTIDE SEQUENCE [LARGE SCALE GENOMIC DNA]</scope>
    <source>
        <strain evidence="3">cv. PBC81</strain>
    </source>
</reference>
<name>A0A2G2X8X6_CAPBA</name>
<dbReference type="EMBL" id="MLFT02000003">
    <property type="protein sequence ID" value="PHT53956.1"/>
    <property type="molecule type" value="Genomic_DNA"/>
</dbReference>
<dbReference type="OrthoDB" id="642536at2759"/>
<gene>
    <name evidence="2" type="ORF">CQW23_08418</name>
</gene>
<evidence type="ECO:0000313" key="3">
    <source>
        <dbReference type="Proteomes" id="UP000224567"/>
    </source>
</evidence>
<organism evidence="2 3">
    <name type="scientific">Capsicum baccatum</name>
    <name type="common">Peruvian pepper</name>
    <dbReference type="NCBI Taxonomy" id="33114"/>
    <lineage>
        <taxon>Eukaryota</taxon>
        <taxon>Viridiplantae</taxon>
        <taxon>Streptophyta</taxon>
        <taxon>Embryophyta</taxon>
        <taxon>Tracheophyta</taxon>
        <taxon>Spermatophyta</taxon>
        <taxon>Magnoliopsida</taxon>
        <taxon>eudicotyledons</taxon>
        <taxon>Gunneridae</taxon>
        <taxon>Pentapetalae</taxon>
        <taxon>asterids</taxon>
        <taxon>lamiids</taxon>
        <taxon>Solanales</taxon>
        <taxon>Solanaceae</taxon>
        <taxon>Solanoideae</taxon>
        <taxon>Capsiceae</taxon>
        <taxon>Capsicum</taxon>
    </lineage>
</organism>
<dbReference type="Proteomes" id="UP000224567">
    <property type="component" value="Unassembled WGS sequence"/>
</dbReference>
<dbReference type="InterPro" id="IPR050942">
    <property type="entry name" value="F-box_BR-signaling"/>
</dbReference>
<sequence length="283" mass="31625">MLAEEEDNEGNSSRRFFSVYDGTILKKRIPKTSRKRCMGLLITVGEDDGEISLLHPFSDFCQLVLLIHLITFSLSLRGACVSSVSRVIWEGIHQNLFADLVYFNGEIYTVNYSGEVLVCDVADFVGPEPTKVSRYGVQLRPIQDDCDSLPLTVIPAERELLGEDPTYGTTYFRVFQVDLETGKVTETEELGDMAFFLGANASLSVQPSQYPGIKPNRIYFTDDFLDSYTAYEEGGGLDMGVHNVADGSIQQPHYDGVSLSWFCPPIWIGFLEFGATSMRNWST</sequence>
<reference evidence="3" key="2">
    <citation type="journal article" date="2017" name="J. Anim. Genet.">
        <title>Multiple reference genome sequences of hot pepper reveal the massive evolution of plant disease resistance genes by retroduplication.</title>
        <authorList>
            <person name="Kim S."/>
            <person name="Park J."/>
            <person name="Yeom S.-I."/>
            <person name="Kim Y.-M."/>
            <person name="Seo E."/>
            <person name="Kim K.-T."/>
            <person name="Kim M.-S."/>
            <person name="Lee J.M."/>
            <person name="Cheong K."/>
            <person name="Shin H.-S."/>
            <person name="Kim S.-B."/>
            <person name="Han K."/>
            <person name="Lee J."/>
            <person name="Park M."/>
            <person name="Lee H.-A."/>
            <person name="Lee H.-Y."/>
            <person name="Lee Y."/>
            <person name="Oh S."/>
            <person name="Lee J.H."/>
            <person name="Choi E."/>
            <person name="Choi E."/>
            <person name="Lee S.E."/>
            <person name="Jeon J."/>
            <person name="Kim H."/>
            <person name="Choi G."/>
            <person name="Song H."/>
            <person name="Lee J."/>
            <person name="Lee S.-C."/>
            <person name="Kwon J.-K."/>
            <person name="Lee H.-Y."/>
            <person name="Koo N."/>
            <person name="Hong Y."/>
            <person name="Kim R.W."/>
            <person name="Kang W.-H."/>
            <person name="Huh J.H."/>
            <person name="Kang B.-C."/>
            <person name="Yang T.-J."/>
            <person name="Lee Y.-H."/>
            <person name="Bennetzen J.L."/>
            <person name="Choi D."/>
        </authorList>
    </citation>
    <scope>NUCLEOTIDE SEQUENCE [LARGE SCALE GENOMIC DNA]</scope>
    <source>
        <strain evidence="3">cv. PBC81</strain>
    </source>
</reference>
<dbReference type="STRING" id="33114.A0A2G2X8X6"/>
<keyword evidence="3" id="KW-1185">Reference proteome</keyword>
<evidence type="ECO:0000313" key="2">
    <source>
        <dbReference type="EMBL" id="PHT53956.1"/>
    </source>
</evidence>
<evidence type="ECO:0000259" key="1">
    <source>
        <dbReference type="Pfam" id="PF03478"/>
    </source>
</evidence>
<proteinExistence type="predicted"/>
<protein>
    <recommendedName>
        <fullName evidence="1">KIB1-4 beta-propeller domain-containing protein</fullName>
    </recommendedName>
</protein>
<comment type="caution">
    <text evidence="2">The sequence shown here is derived from an EMBL/GenBank/DDBJ whole genome shotgun (WGS) entry which is preliminary data.</text>
</comment>
<dbReference type="PANTHER" id="PTHR44259">
    <property type="entry name" value="OS07G0183000 PROTEIN-RELATED"/>
    <property type="match status" value="1"/>
</dbReference>
<dbReference type="InterPro" id="IPR005174">
    <property type="entry name" value="KIB1-4_b-propeller"/>
</dbReference>
<feature type="domain" description="KIB1-4 beta-propeller" evidence="1">
    <location>
        <begin position="89"/>
        <end position="242"/>
    </location>
</feature>
<accession>A0A2G2X8X6</accession>